<accession>A0A0F9CMN2</accession>
<feature type="domain" description="Transposase IS204/IS1001/IS1096/IS1165 DDE" evidence="1">
    <location>
        <begin position="69"/>
        <end position="308"/>
    </location>
</feature>
<dbReference type="Pfam" id="PF01610">
    <property type="entry name" value="DDE_Tnp_ISL3"/>
    <property type="match status" value="1"/>
</dbReference>
<comment type="caution">
    <text evidence="2">The sequence shown here is derived from an EMBL/GenBank/DDBJ whole genome shotgun (WGS) entry which is preliminary data.</text>
</comment>
<protein>
    <recommendedName>
        <fullName evidence="1">Transposase IS204/IS1001/IS1096/IS1165 DDE domain-containing protein</fullName>
    </recommendedName>
</protein>
<name>A0A0F9CMN2_9ZZZZ</name>
<proteinExistence type="predicted"/>
<dbReference type="EMBL" id="LAZR01045855">
    <property type="protein sequence ID" value="KKK97876.1"/>
    <property type="molecule type" value="Genomic_DNA"/>
</dbReference>
<evidence type="ECO:0000259" key="1">
    <source>
        <dbReference type="Pfam" id="PF01610"/>
    </source>
</evidence>
<dbReference type="PANTHER" id="PTHR33498:SF1">
    <property type="entry name" value="TRANSPOSASE FOR INSERTION SEQUENCE ELEMENT IS1557"/>
    <property type="match status" value="1"/>
</dbReference>
<reference evidence="2" key="1">
    <citation type="journal article" date="2015" name="Nature">
        <title>Complex archaea that bridge the gap between prokaryotes and eukaryotes.</title>
        <authorList>
            <person name="Spang A."/>
            <person name="Saw J.H."/>
            <person name="Jorgensen S.L."/>
            <person name="Zaremba-Niedzwiedzka K."/>
            <person name="Martijn J."/>
            <person name="Lind A.E."/>
            <person name="van Eijk R."/>
            <person name="Schleper C."/>
            <person name="Guy L."/>
            <person name="Ettema T.J."/>
        </authorList>
    </citation>
    <scope>NUCLEOTIDE SEQUENCE</scope>
</reference>
<gene>
    <name evidence="2" type="ORF">LCGC14_2648380</name>
</gene>
<dbReference type="PANTHER" id="PTHR33498">
    <property type="entry name" value="TRANSPOSASE FOR INSERTION SEQUENCE ELEMENT IS1557"/>
    <property type="match status" value="1"/>
</dbReference>
<dbReference type="NCBIfam" id="NF033550">
    <property type="entry name" value="transpos_ISL3"/>
    <property type="match status" value="1"/>
</dbReference>
<evidence type="ECO:0000313" key="2">
    <source>
        <dbReference type="EMBL" id="KKK97876.1"/>
    </source>
</evidence>
<dbReference type="InterPro" id="IPR002560">
    <property type="entry name" value="Transposase_DDE"/>
</dbReference>
<dbReference type="InterPro" id="IPR047951">
    <property type="entry name" value="Transpos_ISL3"/>
</dbReference>
<feature type="non-terminal residue" evidence="2">
    <location>
        <position position="1"/>
    </location>
</feature>
<dbReference type="AlphaFoldDB" id="A0A0F9CMN2"/>
<sequence>AEKLESVYTRHIYTNRYEQKIFENCLENTIMNVSRSENLPYDCVRGIYTRIADICIEHLMTFKEEIEILGIDEISIRKGHKNFQAVISNIGGGYVIDMLPDRKKSTVLKYLQNLPKRAKQRIVFVSIDMWEGYFTATQEALPNTTIVIDRFHVMKNLNAAITRCRREIQRNLPKEIRDKYKGYRWVLVKNEENMEEEDIAKLELMKKDCPELKHLYELKVQFQDIFNHSRKAERADLKLKVWEKKVAKLNDPNMDVFLKLLNNWREWILNYFVSKKVTNAFVEGMNNKIKVIKRVGYGYRNKMNFRRKVLIECGYNNLKKSKKLIFLR</sequence>
<organism evidence="2">
    <name type="scientific">marine sediment metagenome</name>
    <dbReference type="NCBI Taxonomy" id="412755"/>
    <lineage>
        <taxon>unclassified sequences</taxon>
        <taxon>metagenomes</taxon>
        <taxon>ecological metagenomes</taxon>
    </lineage>
</organism>